<dbReference type="SUPFAM" id="SSF46785">
    <property type="entry name" value="Winged helix' DNA-binding domain"/>
    <property type="match status" value="1"/>
</dbReference>
<evidence type="ECO:0000313" key="6">
    <source>
        <dbReference type="EMBL" id="MCY0966386.1"/>
    </source>
</evidence>
<dbReference type="Gene3D" id="1.10.10.10">
    <property type="entry name" value="Winged helix-like DNA-binding domain superfamily/Winged helix DNA-binding domain"/>
    <property type="match status" value="1"/>
</dbReference>
<comment type="caution">
    <text evidence="6">The sequence shown here is derived from an EMBL/GenBank/DDBJ whole genome shotgun (WGS) entry which is preliminary data.</text>
</comment>
<evidence type="ECO:0000313" key="7">
    <source>
        <dbReference type="Proteomes" id="UP001150830"/>
    </source>
</evidence>
<evidence type="ECO:0000256" key="3">
    <source>
        <dbReference type="ARBA" id="ARBA00023125"/>
    </source>
</evidence>
<keyword evidence="4" id="KW-0804">Transcription</keyword>
<dbReference type="Pfam" id="PF03466">
    <property type="entry name" value="LysR_substrate"/>
    <property type="match status" value="1"/>
</dbReference>
<evidence type="ECO:0000256" key="1">
    <source>
        <dbReference type="ARBA" id="ARBA00009437"/>
    </source>
</evidence>
<comment type="similarity">
    <text evidence="1">Belongs to the LysR transcriptional regulatory family.</text>
</comment>
<evidence type="ECO:0000256" key="2">
    <source>
        <dbReference type="ARBA" id="ARBA00023015"/>
    </source>
</evidence>
<dbReference type="InterPro" id="IPR036388">
    <property type="entry name" value="WH-like_DNA-bd_sf"/>
</dbReference>
<dbReference type="PANTHER" id="PTHR30126">
    <property type="entry name" value="HTH-TYPE TRANSCRIPTIONAL REGULATOR"/>
    <property type="match status" value="1"/>
</dbReference>
<dbReference type="PANTHER" id="PTHR30126:SF88">
    <property type="entry name" value="TRANSCRIPTIONAL REGULATOR-RELATED"/>
    <property type="match status" value="1"/>
</dbReference>
<dbReference type="RefSeq" id="WP_283174597.1">
    <property type="nucleotide sequence ID" value="NZ_JAPNOA010000054.1"/>
</dbReference>
<gene>
    <name evidence="6" type="ORF">OUO13_14415</name>
</gene>
<accession>A0A9X3EFM8</accession>
<dbReference type="Pfam" id="PF00126">
    <property type="entry name" value="HTH_1"/>
    <property type="match status" value="1"/>
</dbReference>
<evidence type="ECO:0000256" key="4">
    <source>
        <dbReference type="ARBA" id="ARBA00023163"/>
    </source>
</evidence>
<dbReference type="GO" id="GO:0000976">
    <property type="term" value="F:transcription cis-regulatory region binding"/>
    <property type="evidence" value="ECO:0007669"/>
    <property type="project" value="TreeGrafter"/>
</dbReference>
<dbReference type="Proteomes" id="UP001150830">
    <property type="component" value="Unassembled WGS sequence"/>
</dbReference>
<sequence length="294" mass="33097">MKTTLEQWRMFKAVVDHGGYAQAAEAIFKSQSTISYGVHKLQEQLGVTLLEIEGRKAILTEPGRLLLQRAENLLNQAECLDQLAGRFRQGVEPIVRLATDMIFPSERLFHVLEQFSHEFPDTRIELEEFVLNGGNEMLEQGEIDLLITSALPMGVSGAAIHRERFMPVSAPTHPLQQLSELDFSDLTHWRQVVLRDSSRKHRQDAGWLGSHQRWTVTHINTSLNIVRRGLAFAWLPESRIQEDLQSGLLQPLPMKNEASRFEELFLVTASLAPGPATRHLAGLLTAAGNLDTPR</sequence>
<evidence type="ECO:0000259" key="5">
    <source>
        <dbReference type="PROSITE" id="PS50931"/>
    </source>
</evidence>
<proteinExistence type="inferred from homology"/>
<dbReference type="InterPro" id="IPR036390">
    <property type="entry name" value="WH_DNA-bd_sf"/>
</dbReference>
<feature type="domain" description="HTH lysR-type" evidence="5">
    <location>
        <begin position="3"/>
        <end position="60"/>
    </location>
</feature>
<dbReference type="Gene3D" id="3.40.190.290">
    <property type="match status" value="1"/>
</dbReference>
<dbReference type="SUPFAM" id="SSF53850">
    <property type="entry name" value="Periplasmic binding protein-like II"/>
    <property type="match status" value="1"/>
</dbReference>
<dbReference type="InterPro" id="IPR005119">
    <property type="entry name" value="LysR_subst-bd"/>
</dbReference>
<dbReference type="InterPro" id="IPR000847">
    <property type="entry name" value="LysR_HTH_N"/>
</dbReference>
<dbReference type="GO" id="GO:0003700">
    <property type="term" value="F:DNA-binding transcription factor activity"/>
    <property type="evidence" value="ECO:0007669"/>
    <property type="project" value="InterPro"/>
</dbReference>
<keyword evidence="7" id="KW-1185">Reference proteome</keyword>
<keyword evidence="3" id="KW-0238">DNA-binding</keyword>
<organism evidence="6 7">
    <name type="scientific">Parathalassolituus penaei</name>
    <dbReference type="NCBI Taxonomy" id="2997323"/>
    <lineage>
        <taxon>Bacteria</taxon>
        <taxon>Pseudomonadati</taxon>
        <taxon>Pseudomonadota</taxon>
        <taxon>Gammaproteobacteria</taxon>
        <taxon>Oceanospirillales</taxon>
        <taxon>Oceanospirillaceae</taxon>
        <taxon>Parathalassolituus</taxon>
    </lineage>
</organism>
<reference evidence="6" key="1">
    <citation type="submission" date="2022-11" db="EMBL/GenBank/DDBJ databases">
        <title>Parathalassolutuus dongxingensis gen. nov., sp. nov., a novel member of family Oceanospirillaceae isolated from a coastal shrimp pond in Guangxi, China.</title>
        <authorList>
            <person name="Chen H."/>
        </authorList>
    </citation>
    <scope>NUCLEOTIDE SEQUENCE</scope>
    <source>
        <strain evidence="6">G-43</strain>
    </source>
</reference>
<name>A0A9X3EFM8_9GAMM</name>
<keyword evidence="2" id="KW-0805">Transcription regulation</keyword>
<dbReference type="AlphaFoldDB" id="A0A9X3EFM8"/>
<dbReference type="EMBL" id="JAPNOA010000054">
    <property type="protein sequence ID" value="MCY0966386.1"/>
    <property type="molecule type" value="Genomic_DNA"/>
</dbReference>
<protein>
    <submittedName>
        <fullName evidence="6">LysR family transcriptional regulator</fullName>
    </submittedName>
</protein>
<dbReference type="PROSITE" id="PS50931">
    <property type="entry name" value="HTH_LYSR"/>
    <property type="match status" value="1"/>
</dbReference>